<evidence type="ECO:0000313" key="1">
    <source>
        <dbReference type="EMBL" id="KAK1858112.1"/>
    </source>
</evidence>
<organism evidence="1 2">
    <name type="scientific">Pyropia yezoensis</name>
    <name type="common">Susabi-nori</name>
    <name type="synonym">Porphyra yezoensis</name>
    <dbReference type="NCBI Taxonomy" id="2788"/>
    <lineage>
        <taxon>Eukaryota</taxon>
        <taxon>Rhodophyta</taxon>
        <taxon>Bangiophyceae</taxon>
        <taxon>Bangiales</taxon>
        <taxon>Bangiaceae</taxon>
        <taxon>Pyropia</taxon>
    </lineage>
</organism>
<protein>
    <submittedName>
        <fullName evidence="1">Uncharacterized protein</fullName>
    </submittedName>
</protein>
<dbReference type="EMBL" id="CM020618">
    <property type="protein sequence ID" value="KAK1858112.1"/>
    <property type="molecule type" value="Genomic_DNA"/>
</dbReference>
<accession>A0ACC3BJY5</accession>
<comment type="caution">
    <text evidence="1">The sequence shown here is derived from an EMBL/GenBank/DDBJ whole genome shotgun (WGS) entry which is preliminary data.</text>
</comment>
<reference evidence="1" key="1">
    <citation type="submission" date="2019-11" db="EMBL/GenBank/DDBJ databases">
        <title>Nori genome reveals adaptations in red seaweeds to the harsh intertidal environment.</title>
        <authorList>
            <person name="Wang D."/>
            <person name="Mao Y."/>
        </authorList>
    </citation>
    <scope>NUCLEOTIDE SEQUENCE</scope>
    <source>
        <tissue evidence="1">Gametophyte</tissue>
    </source>
</reference>
<proteinExistence type="predicted"/>
<name>A0ACC3BJY5_PYRYE</name>
<sequence length="168" mass="17962">MTRNIVIAVDGDTPQAVQLLEWAAENLNIRSEKKTGSTDGVAPAEPDVHVTILYVTIPPKLPDWGFHTLFTGDQVWENILVENQKRAEAAKDALRDHATRLDLPAGVESRPGDPREVITSFVNTSGADLLVVGSRGLSGASAMLMGSVSSYLVSHAGCSVVVYRAPKA</sequence>
<keyword evidence="2" id="KW-1185">Reference proteome</keyword>
<gene>
    <name evidence="1" type="ORF">I4F81_000725</name>
</gene>
<dbReference type="Proteomes" id="UP000798662">
    <property type="component" value="Chromosome 1"/>
</dbReference>
<evidence type="ECO:0000313" key="2">
    <source>
        <dbReference type="Proteomes" id="UP000798662"/>
    </source>
</evidence>